<accession>A0A931FDK7</accession>
<organism evidence="5 6">
    <name type="scientific">Streptacidiphilus fuscans</name>
    <dbReference type="NCBI Taxonomy" id="2789292"/>
    <lineage>
        <taxon>Bacteria</taxon>
        <taxon>Bacillati</taxon>
        <taxon>Actinomycetota</taxon>
        <taxon>Actinomycetes</taxon>
        <taxon>Kitasatosporales</taxon>
        <taxon>Streptomycetaceae</taxon>
        <taxon>Streptacidiphilus</taxon>
    </lineage>
</organism>
<dbReference type="RefSeq" id="WP_196194835.1">
    <property type="nucleotide sequence ID" value="NZ_JADPRT010000006.1"/>
</dbReference>
<proteinExistence type="predicted"/>
<feature type="transmembrane region" description="Helical" evidence="2">
    <location>
        <begin position="33"/>
        <end position="52"/>
    </location>
</feature>
<keyword evidence="6" id="KW-1185">Reference proteome</keyword>
<evidence type="ECO:0000313" key="6">
    <source>
        <dbReference type="Proteomes" id="UP000657385"/>
    </source>
</evidence>
<feature type="compositionally biased region" description="Basic residues" evidence="1">
    <location>
        <begin position="21"/>
        <end position="31"/>
    </location>
</feature>
<comment type="caution">
    <text evidence="5">The sequence shown here is derived from an EMBL/GenBank/DDBJ whole genome shotgun (WGS) entry which is preliminary data.</text>
</comment>
<dbReference type="Proteomes" id="UP000657385">
    <property type="component" value="Unassembled WGS sequence"/>
</dbReference>
<feature type="region of interest" description="Disordered" evidence="1">
    <location>
        <begin position="1"/>
        <end position="31"/>
    </location>
</feature>
<feature type="compositionally biased region" description="Pro residues" evidence="1">
    <location>
        <begin position="65"/>
        <end position="79"/>
    </location>
</feature>
<dbReference type="SUPFAM" id="SSF159774">
    <property type="entry name" value="YerB-like"/>
    <property type="match status" value="1"/>
</dbReference>
<keyword evidence="2" id="KW-0812">Transmembrane</keyword>
<dbReference type="Pfam" id="PF11258">
    <property type="entry name" value="DUF3048"/>
    <property type="match status" value="1"/>
</dbReference>
<protein>
    <submittedName>
        <fullName evidence="5">DUF3048 domain-containing protein</fullName>
    </submittedName>
</protein>
<dbReference type="InterPro" id="IPR021416">
    <property type="entry name" value="DUF3048_N"/>
</dbReference>
<gene>
    <name evidence="5" type="ORF">I2501_16685</name>
</gene>
<reference evidence="5" key="1">
    <citation type="submission" date="2020-11" db="EMBL/GenBank/DDBJ databases">
        <title>Isolation and identification of active actinomycetes.</title>
        <authorList>
            <person name="Yu B."/>
        </authorList>
    </citation>
    <scope>NUCLEOTIDE SEQUENCE</scope>
    <source>
        <strain evidence="5">NEAU-YB345</strain>
    </source>
</reference>
<feature type="region of interest" description="Disordered" evidence="1">
    <location>
        <begin position="56"/>
        <end position="88"/>
    </location>
</feature>
<dbReference type="InterPro" id="IPR035328">
    <property type="entry name" value="DUF3048_C"/>
</dbReference>
<keyword evidence="2" id="KW-1133">Transmembrane helix</keyword>
<dbReference type="Pfam" id="PF17479">
    <property type="entry name" value="DUF3048_C"/>
    <property type="match status" value="1"/>
</dbReference>
<dbReference type="Gene3D" id="3.50.90.10">
    <property type="entry name" value="YerB-like"/>
    <property type="match status" value="1"/>
</dbReference>
<feature type="domain" description="DUF3048" evidence="4">
    <location>
        <begin position="244"/>
        <end position="351"/>
    </location>
</feature>
<evidence type="ECO:0000259" key="3">
    <source>
        <dbReference type="Pfam" id="PF11258"/>
    </source>
</evidence>
<dbReference type="AlphaFoldDB" id="A0A931FDK7"/>
<sequence length="356" mass="36926">MTDQANPDPHQDGSSGAPSRTRTRQHGGRRRQAFIAAVAALAAVGVGAGLAACGGGKPAPTKTTQPPPPPTTSAPPAPNNPLTGQGPEGHVLAVKIDNVGQAQFQQAGLNSADLVYAIQVEGGLSRYLVVFDSNHVPPKVGPVRSARQTDIPLLAAFGHVGLAYSGAISGLKPDLARANLQEINPINNPNLFSNGGSAPTFIQPSQIFAAFPNLAKAQDIGLRFGAEPAGGAAASSVTARMPAASFTFTASGNQWLVSADGHPVTTTDAGRANTVNVIIQHVKVVQGKYTDYNAGHADNEVFSQTSGQGSADFYRDGKVWHGQWTKPNDTSQTQYTVGGKEMELAPGRTWIVLEGS</sequence>
<dbReference type="InterPro" id="IPR023158">
    <property type="entry name" value="YerB-like_sf"/>
</dbReference>
<dbReference type="EMBL" id="JADPRT010000006">
    <property type="protein sequence ID" value="MBF9069663.1"/>
    <property type="molecule type" value="Genomic_DNA"/>
</dbReference>
<evidence type="ECO:0000256" key="1">
    <source>
        <dbReference type="SAM" id="MobiDB-lite"/>
    </source>
</evidence>
<evidence type="ECO:0000313" key="5">
    <source>
        <dbReference type="EMBL" id="MBF9069663.1"/>
    </source>
</evidence>
<evidence type="ECO:0000256" key="2">
    <source>
        <dbReference type="SAM" id="Phobius"/>
    </source>
</evidence>
<evidence type="ECO:0000259" key="4">
    <source>
        <dbReference type="Pfam" id="PF17479"/>
    </source>
</evidence>
<keyword evidence="2" id="KW-0472">Membrane</keyword>
<name>A0A931FDK7_9ACTN</name>
<feature type="domain" description="DUF3048" evidence="3">
    <location>
        <begin position="88"/>
        <end position="199"/>
    </location>
</feature>